<dbReference type="Gene3D" id="2.60.300.12">
    <property type="entry name" value="HesB-like domain"/>
    <property type="match status" value="1"/>
</dbReference>
<evidence type="ECO:0000256" key="2">
    <source>
        <dbReference type="ARBA" id="ARBA00039743"/>
    </source>
</evidence>
<evidence type="ECO:0000256" key="1">
    <source>
        <dbReference type="ARBA" id="ARBA00006718"/>
    </source>
</evidence>
<dbReference type="AlphaFoldDB" id="A0AA35WZ35"/>
<protein>
    <recommendedName>
        <fullName evidence="2">Iron-sulfur cluster assembly 1 homolog, mitochondrial</fullName>
    </recommendedName>
</protein>
<dbReference type="GO" id="GO:0051537">
    <property type="term" value="F:2 iron, 2 sulfur cluster binding"/>
    <property type="evidence" value="ECO:0007669"/>
    <property type="project" value="TreeGrafter"/>
</dbReference>
<reference evidence="4" key="1">
    <citation type="submission" date="2023-03" db="EMBL/GenBank/DDBJ databases">
        <authorList>
            <person name="Steffen K."/>
            <person name="Cardenas P."/>
        </authorList>
    </citation>
    <scope>NUCLEOTIDE SEQUENCE</scope>
</reference>
<dbReference type="PANTHER" id="PTHR10072:SF41">
    <property type="entry name" value="IRON-SULFUR CLUSTER ASSEMBLY 1 HOMOLOG, MITOCHONDRIAL"/>
    <property type="match status" value="1"/>
</dbReference>
<gene>
    <name evidence="4" type="ORF">GBAR_LOCUS18139</name>
</gene>
<sequence>MKDILTISERAAERINHLMSLRPSDAETALGIKIGIRNAGCSGMSYTMDYAEEVSPGAEVISQRGVTVVVDPAAVMFLIGTELDFSEEKLSATFVFNNPNVTSTCGCGESFGVG</sequence>
<dbReference type="InterPro" id="IPR016092">
    <property type="entry name" value="ATAP"/>
</dbReference>
<dbReference type="PROSITE" id="PS01152">
    <property type="entry name" value="HESB"/>
    <property type="match status" value="1"/>
</dbReference>
<dbReference type="Proteomes" id="UP001174909">
    <property type="component" value="Unassembled WGS sequence"/>
</dbReference>
<comment type="similarity">
    <text evidence="1">Belongs to the HesB/IscA family.</text>
</comment>
<dbReference type="InterPro" id="IPR050322">
    <property type="entry name" value="Fe-S_cluster_asmbl/transfer"/>
</dbReference>
<accession>A0AA35WZ35</accession>
<feature type="domain" description="Core" evidence="3">
    <location>
        <begin position="5"/>
        <end position="109"/>
    </location>
</feature>
<evidence type="ECO:0000313" key="5">
    <source>
        <dbReference type="Proteomes" id="UP001174909"/>
    </source>
</evidence>
<dbReference type="InterPro" id="IPR035903">
    <property type="entry name" value="HesB-like_dom_sf"/>
</dbReference>
<dbReference type="GO" id="GO:0016226">
    <property type="term" value="P:iron-sulfur cluster assembly"/>
    <property type="evidence" value="ECO:0007669"/>
    <property type="project" value="InterPro"/>
</dbReference>
<organism evidence="4 5">
    <name type="scientific">Geodia barretti</name>
    <name type="common">Barrett's horny sponge</name>
    <dbReference type="NCBI Taxonomy" id="519541"/>
    <lineage>
        <taxon>Eukaryota</taxon>
        <taxon>Metazoa</taxon>
        <taxon>Porifera</taxon>
        <taxon>Demospongiae</taxon>
        <taxon>Heteroscleromorpha</taxon>
        <taxon>Tetractinellida</taxon>
        <taxon>Astrophorina</taxon>
        <taxon>Geodiidae</taxon>
        <taxon>Geodia</taxon>
    </lineage>
</organism>
<evidence type="ECO:0000313" key="4">
    <source>
        <dbReference type="EMBL" id="CAI8032035.1"/>
    </source>
</evidence>
<dbReference type="Pfam" id="PF01521">
    <property type="entry name" value="Fe-S_biosyn"/>
    <property type="match status" value="1"/>
</dbReference>
<dbReference type="NCBIfam" id="TIGR00049">
    <property type="entry name" value="iron-sulfur cluster assembly accessory protein"/>
    <property type="match status" value="1"/>
</dbReference>
<comment type="caution">
    <text evidence="4">The sequence shown here is derived from an EMBL/GenBank/DDBJ whole genome shotgun (WGS) entry which is preliminary data.</text>
</comment>
<dbReference type="SUPFAM" id="SSF89360">
    <property type="entry name" value="HesB-like domain"/>
    <property type="match status" value="1"/>
</dbReference>
<dbReference type="EMBL" id="CASHTH010002581">
    <property type="protein sequence ID" value="CAI8032035.1"/>
    <property type="molecule type" value="Genomic_DNA"/>
</dbReference>
<dbReference type="PANTHER" id="PTHR10072">
    <property type="entry name" value="IRON-SULFUR CLUSTER ASSEMBLY PROTEIN"/>
    <property type="match status" value="1"/>
</dbReference>
<evidence type="ECO:0000259" key="3">
    <source>
        <dbReference type="Pfam" id="PF01521"/>
    </source>
</evidence>
<name>A0AA35WZ35_GEOBA</name>
<proteinExistence type="inferred from homology"/>
<dbReference type="InterPro" id="IPR000361">
    <property type="entry name" value="ATAP_core_dom"/>
</dbReference>
<dbReference type="InterPro" id="IPR017870">
    <property type="entry name" value="FeS_cluster_insertion_CS"/>
</dbReference>
<dbReference type="GO" id="GO:0005739">
    <property type="term" value="C:mitochondrion"/>
    <property type="evidence" value="ECO:0007669"/>
    <property type="project" value="TreeGrafter"/>
</dbReference>
<keyword evidence="5" id="KW-1185">Reference proteome</keyword>